<dbReference type="PANTHER" id="PTHR23420:SF0">
    <property type="entry name" value="ADENOSYLHOMOCYSTEINASE"/>
    <property type="match status" value="1"/>
</dbReference>
<keyword evidence="3 5" id="KW-0378">Hydrolase</keyword>
<dbReference type="SUPFAM" id="SSF52283">
    <property type="entry name" value="Formate/glycerate dehydrogenase catalytic domain-like"/>
    <property type="match status" value="1"/>
</dbReference>
<dbReference type="GO" id="GO:0033353">
    <property type="term" value="P:S-adenosylmethionine cycle"/>
    <property type="evidence" value="ECO:0007669"/>
    <property type="project" value="TreeGrafter"/>
</dbReference>
<comment type="pathway">
    <text evidence="5 8">Amino-acid biosynthesis; L-homocysteine biosynthesis; L-homocysteine from S-adenosyl-L-homocysteine: step 1/1.</text>
</comment>
<keyword evidence="2 5" id="KW-0554">One-carbon metabolism</keyword>
<comment type="caution">
    <text evidence="11">The sequence shown here is derived from an EMBL/GenBank/DDBJ whole genome shotgun (WGS) entry which is preliminary data.</text>
</comment>
<dbReference type="Pfam" id="PF05221">
    <property type="entry name" value="AdoHcyase"/>
    <property type="match status" value="2"/>
</dbReference>
<feature type="binding site" evidence="5 7">
    <location>
        <begin position="298"/>
        <end position="300"/>
    </location>
    <ligand>
        <name>NAD(+)</name>
        <dbReference type="ChEBI" id="CHEBI:57540"/>
    </ligand>
</feature>
<keyword evidence="5" id="KW-0963">Cytoplasm</keyword>
<dbReference type="NCBIfam" id="TIGR00936">
    <property type="entry name" value="ahcY"/>
    <property type="match status" value="1"/>
</dbReference>
<dbReference type="InterPro" id="IPR036291">
    <property type="entry name" value="NAD(P)-bd_dom_sf"/>
</dbReference>
<feature type="binding site" evidence="5 6">
    <location>
        <position position="155"/>
    </location>
    <ligand>
        <name>substrate</name>
    </ligand>
</feature>
<gene>
    <name evidence="5" type="primary">ahcY</name>
    <name evidence="11" type="ORF">JF888_00845</name>
</gene>
<comment type="cofactor">
    <cofactor evidence="5 7 8">
        <name>NAD(+)</name>
        <dbReference type="ChEBI" id="CHEBI:57540"/>
    </cofactor>
    <text evidence="5 7 8">Binds 1 NAD(+) per subunit.</text>
</comment>
<evidence type="ECO:0000256" key="9">
    <source>
        <dbReference type="RuleBase" id="RU004166"/>
    </source>
</evidence>
<sequence length="423" mass="45824">MTTEFKLSDVKDPGLAGQGQALIEWASREMPVLKLIQDRFEQERPLAGLRISACLHVTSETANLMLTLQGGGADVALCASNPLSTNDAVAAALAELHGIKTFAIKGEDNDTYYSHLAAALDHEPNFTMDDGADLVTMLHRDRREGLPAVRGGTEETTTGVVRLRAMAAQGVLGYPIIAVNDADTKHLFDNRYGTGQSTLDGIIRATNVLLAGKTFVVAGYGWCGRGLASRAKGHGADVIVTEVDPVRALEAAMDGFRVMPMADAARQGDIFCTVTGDVNVLDRSHFETMKDGAILANSGHFNSEINLSALDDMATEVRAVRPSVQQYRLSDDRRLHVLGEGRLVNLAAAEGHPAAVMDMSFANQALSVEHMARHHEELERSVYSVPAEIDKEVARLKLQAMKIGIDSLTEEQERYLNSWEEGT</sequence>
<dbReference type="GO" id="GO:0006730">
    <property type="term" value="P:one-carbon metabolic process"/>
    <property type="evidence" value="ECO:0007669"/>
    <property type="project" value="UniProtKB-UniRule"/>
</dbReference>
<dbReference type="InterPro" id="IPR015878">
    <property type="entry name" value="Ado_hCys_hydrolase_NAD-bd"/>
</dbReference>
<comment type="function">
    <text evidence="5">May play a key role in the regulation of the intracellular concentration of adenosylhomocysteine.</text>
</comment>
<evidence type="ECO:0000256" key="2">
    <source>
        <dbReference type="ARBA" id="ARBA00022563"/>
    </source>
</evidence>
<evidence type="ECO:0000259" key="10">
    <source>
        <dbReference type="SMART" id="SM00997"/>
    </source>
</evidence>
<dbReference type="EC" id="3.13.2.1" evidence="5"/>
<dbReference type="EMBL" id="JAEKNQ010000006">
    <property type="protein sequence ID" value="MBJ7601738.1"/>
    <property type="molecule type" value="Genomic_DNA"/>
</dbReference>
<dbReference type="Proteomes" id="UP000620075">
    <property type="component" value="Unassembled WGS sequence"/>
</dbReference>
<feature type="binding site" evidence="5">
    <location>
        <position position="190"/>
    </location>
    <ligand>
        <name>NAD(+)</name>
        <dbReference type="ChEBI" id="CHEBI:57540"/>
    </ligand>
</feature>
<evidence type="ECO:0000256" key="8">
    <source>
        <dbReference type="RuleBase" id="RU000548"/>
    </source>
</evidence>
<dbReference type="Pfam" id="PF00670">
    <property type="entry name" value="AdoHcyase_NAD"/>
    <property type="match status" value="1"/>
</dbReference>
<evidence type="ECO:0000256" key="7">
    <source>
        <dbReference type="PIRSR" id="PIRSR001109-2"/>
    </source>
</evidence>
<evidence type="ECO:0000256" key="3">
    <source>
        <dbReference type="ARBA" id="ARBA00022801"/>
    </source>
</evidence>
<comment type="subcellular location">
    <subcellularLocation>
        <location evidence="5">Cytoplasm</location>
    </subcellularLocation>
</comment>
<evidence type="ECO:0000313" key="11">
    <source>
        <dbReference type="EMBL" id="MBJ7601738.1"/>
    </source>
</evidence>
<dbReference type="PROSITE" id="PS00739">
    <property type="entry name" value="ADOHCYASE_2"/>
    <property type="match status" value="1"/>
</dbReference>
<feature type="binding site" evidence="5 6">
    <location>
        <position position="189"/>
    </location>
    <ligand>
        <name>substrate</name>
    </ligand>
</feature>
<accession>A0A934KF12</accession>
<protein>
    <recommendedName>
        <fullName evidence="5">Adenosylhomocysteinase</fullName>
        <ecNumber evidence="5">3.13.2.1</ecNumber>
    </recommendedName>
    <alternativeName>
        <fullName evidence="5">S-adenosyl-L-homocysteine hydrolase</fullName>
        <shortName evidence="5">AdoHcyase</shortName>
    </alternativeName>
</protein>
<evidence type="ECO:0000256" key="5">
    <source>
        <dbReference type="HAMAP-Rule" id="MF_00563"/>
    </source>
</evidence>
<reference evidence="11 12" key="1">
    <citation type="submission" date="2020-10" db="EMBL/GenBank/DDBJ databases">
        <title>Ca. Dormibacterota MAGs.</title>
        <authorList>
            <person name="Montgomery K."/>
        </authorList>
    </citation>
    <scope>NUCLEOTIDE SEQUENCE [LARGE SCALE GENOMIC DNA]</scope>
    <source>
        <strain evidence="11">SC8811_S16_3</strain>
    </source>
</reference>
<keyword evidence="4 5" id="KW-0520">NAD</keyword>
<dbReference type="NCBIfam" id="NF004005">
    <property type="entry name" value="PRK05476.2-3"/>
    <property type="match status" value="1"/>
</dbReference>
<comment type="similarity">
    <text evidence="1 5 9">Belongs to the adenosylhomocysteinase family.</text>
</comment>
<evidence type="ECO:0000256" key="1">
    <source>
        <dbReference type="ARBA" id="ARBA00007122"/>
    </source>
</evidence>
<dbReference type="InterPro" id="IPR042172">
    <property type="entry name" value="Adenosylhomocyst_ase-like_sf"/>
</dbReference>
<feature type="domain" description="S-adenosyl-L-homocysteine hydrolase NAD binding" evidence="10">
    <location>
        <begin position="190"/>
        <end position="351"/>
    </location>
</feature>
<evidence type="ECO:0000256" key="4">
    <source>
        <dbReference type="ARBA" id="ARBA00023027"/>
    </source>
</evidence>
<proteinExistence type="inferred from homology"/>
<dbReference type="AlphaFoldDB" id="A0A934KF12"/>
<feature type="binding site" evidence="5">
    <location>
        <begin position="219"/>
        <end position="224"/>
    </location>
    <ligand>
        <name>NAD(+)</name>
        <dbReference type="ChEBI" id="CHEBI:57540"/>
    </ligand>
</feature>
<dbReference type="PIRSF" id="PIRSF001109">
    <property type="entry name" value="Ad_hcy_hydrolase"/>
    <property type="match status" value="1"/>
</dbReference>
<dbReference type="RefSeq" id="WP_338176093.1">
    <property type="nucleotide sequence ID" value="NZ_JAEKNQ010000006.1"/>
</dbReference>
<comment type="catalytic activity">
    <reaction evidence="5 8">
        <text>S-adenosyl-L-homocysteine + H2O = L-homocysteine + adenosine</text>
        <dbReference type="Rhea" id="RHEA:21708"/>
        <dbReference type="ChEBI" id="CHEBI:15377"/>
        <dbReference type="ChEBI" id="CHEBI:16335"/>
        <dbReference type="ChEBI" id="CHEBI:57856"/>
        <dbReference type="ChEBI" id="CHEBI:58199"/>
        <dbReference type="EC" id="3.13.2.1"/>
    </reaction>
</comment>
<feature type="binding site" evidence="5 6">
    <location>
        <position position="58"/>
    </location>
    <ligand>
        <name>substrate</name>
    </ligand>
</feature>
<feature type="binding site" evidence="7">
    <location>
        <position position="352"/>
    </location>
    <ligand>
        <name>NAD(+)</name>
        <dbReference type="ChEBI" id="CHEBI:57540"/>
    </ligand>
</feature>
<feature type="binding site" evidence="5 6">
    <location>
        <position position="130"/>
    </location>
    <ligand>
        <name>substrate</name>
    </ligand>
</feature>
<dbReference type="SUPFAM" id="SSF51735">
    <property type="entry name" value="NAD(P)-binding Rossmann-fold domains"/>
    <property type="match status" value="1"/>
</dbReference>
<dbReference type="PANTHER" id="PTHR23420">
    <property type="entry name" value="ADENOSYLHOMOCYSTEINASE"/>
    <property type="match status" value="1"/>
</dbReference>
<dbReference type="GO" id="GO:0071269">
    <property type="term" value="P:L-homocysteine biosynthetic process"/>
    <property type="evidence" value="ECO:0007669"/>
    <property type="project" value="UniProtKB-UniRule"/>
</dbReference>
<dbReference type="SMART" id="SM00996">
    <property type="entry name" value="AdoHcyase"/>
    <property type="match status" value="1"/>
</dbReference>
<feature type="binding site" evidence="7">
    <location>
        <begin position="221"/>
        <end position="226"/>
    </location>
    <ligand>
        <name>NAD(+)</name>
        <dbReference type="ChEBI" id="CHEBI:57540"/>
    </ligand>
</feature>
<organism evidence="11 12">
    <name type="scientific">Candidatus Dormiibacter inghamiae</name>
    <dbReference type="NCBI Taxonomy" id="3127013"/>
    <lineage>
        <taxon>Bacteria</taxon>
        <taxon>Bacillati</taxon>
        <taxon>Candidatus Dormiibacterota</taxon>
        <taxon>Candidatus Dormibacteria</taxon>
        <taxon>Candidatus Dormibacterales</taxon>
        <taxon>Candidatus Dormibacteraceae</taxon>
        <taxon>Candidatus Dormiibacter</taxon>
    </lineage>
</organism>
<dbReference type="FunFam" id="3.40.50.720:FF:000004">
    <property type="entry name" value="Adenosylhomocysteinase"/>
    <property type="match status" value="1"/>
</dbReference>
<name>A0A934KF12_9BACT</name>
<feature type="binding site" evidence="5 7">
    <location>
        <position position="242"/>
    </location>
    <ligand>
        <name>NAD(+)</name>
        <dbReference type="ChEBI" id="CHEBI:57540"/>
    </ligand>
</feature>
<dbReference type="SMART" id="SM00997">
    <property type="entry name" value="AdoHcyase_NAD"/>
    <property type="match status" value="1"/>
</dbReference>
<dbReference type="Gene3D" id="3.40.50.720">
    <property type="entry name" value="NAD(P)-binding Rossmann-like Domain"/>
    <property type="match status" value="1"/>
</dbReference>
<feature type="binding site" evidence="5 7">
    <location>
        <begin position="156"/>
        <end position="158"/>
    </location>
    <ligand>
        <name>NAD(+)</name>
        <dbReference type="ChEBI" id="CHEBI:57540"/>
    </ligand>
</feature>
<dbReference type="InterPro" id="IPR020082">
    <property type="entry name" value="S-Ado-L-homoCys_hydrolase_CS"/>
</dbReference>
<dbReference type="InterPro" id="IPR000043">
    <property type="entry name" value="Adenosylhomocysteinase-like"/>
</dbReference>
<comment type="caution">
    <text evidence="5">Lacks conserved residue(s) required for the propagation of feature annotation.</text>
</comment>
<dbReference type="Gene3D" id="3.40.50.1480">
    <property type="entry name" value="Adenosylhomocysteinase-like"/>
    <property type="match status" value="1"/>
</dbReference>
<evidence type="ECO:0000313" key="12">
    <source>
        <dbReference type="Proteomes" id="UP000620075"/>
    </source>
</evidence>
<dbReference type="GO" id="GO:0004013">
    <property type="term" value="F:adenosylhomocysteinase activity"/>
    <property type="evidence" value="ECO:0007669"/>
    <property type="project" value="UniProtKB-UniRule"/>
</dbReference>
<feature type="binding site" evidence="5 6">
    <location>
        <position position="185"/>
    </location>
    <ligand>
        <name>substrate</name>
    </ligand>
</feature>
<feature type="binding site" evidence="5 7">
    <location>
        <position position="345"/>
    </location>
    <ligand>
        <name>NAD(+)</name>
        <dbReference type="ChEBI" id="CHEBI:57540"/>
    </ligand>
</feature>
<evidence type="ECO:0000256" key="6">
    <source>
        <dbReference type="PIRSR" id="PIRSR001109-1"/>
    </source>
</evidence>
<dbReference type="HAMAP" id="MF_00563">
    <property type="entry name" value="AdoHcyase"/>
    <property type="match status" value="1"/>
</dbReference>
<dbReference type="GO" id="GO:0005829">
    <property type="term" value="C:cytosol"/>
    <property type="evidence" value="ECO:0007669"/>
    <property type="project" value="TreeGrafter"/>
</dbReference>
<dbReference type="CDD" id="cd00401">
    <property type="entry name" value="SAHH"/>
    <property type="match status" value="1"/>
</dbReference>